<dbReference type="Proteomes" id="UP000268084">
    <property type="component" value="Chromosome"/>
</dbReference>
<evidence type="ECO:0000313" key="3">
    <source>
        <dbReference type="EMBL" id="AZI58812.1"/>
    </source>
</evidence>
<dbReference type="OrthoDB" id="5187268at2"/>
<gene>
    <name evidence="3" type="ORF">EH165_12370</name>
</gene>
<evidence type="ECO:0000256" key="1">
    <source>
        <dbReference type="SAM" id="MobiDB-lite"/>
    </source>
</evidence>
<dbReference type="PROSITE" id="PS50943">
    <property type="entry name" value="HTH_CROC1"/>
    <property type="match status" value="1"/>
</dbReference>
<dbReference type="GO" id="GO:0003677">
    <property type="term" value="F:DNA binding"/>
    <property type="evidence" value="ECO:0007669"/>
    <property type="project" value="InterPro"/>
</dbReference>
<dbReference type="SUPFAM" id="SSF47413">
    <property type="entry name" value="lambda repressor-like DNA-binding domains"/>
    <property type="match status" value="1"/>
</dbReference>
<dbReference type="AlphaFoldDB" id="A0A3G8ZNA3"/>
<feature type="region of interest" description="Disordered" evidence="1">
    <location>
        <begin position="92"/>
        <end position="117"/>
    </location>
</feature>
<dbReference type="KEGG" id="nak:EH165_12370"/>
<reference evidence="3 4" key="1">
    <citation type="submission" date="2018-11" db="EMBL/GenBank/DDBJ databases">
        <authorList>
            <person name="Da X."/>
        </authorList>
    </citation>
    <scope>NUCLEOTIDE SEQUENCE [LARGE SCALE GENOMIC DNA]</scope>
    <source>
        <strain evidence="3 4">S14-144</strain>
    </source>
</reference>
<feature type="compositionally biased region" description="Polar residues" evidence="1">
    <location>
        <begin position="106"/>
        <end position="117"/>
    </location>
</feature>
<dbReference type="SMART" id="SM00530">
    <property type="entry name" value="HTH_XRE"/>
    <property type="match status" value="1"/>
</dbReference>
<protein>
    <submittedName>
        <fullName evidence="3">Helix-turn-helix domain-containing protein</fullName>
    </submittedName>
</protein>
<evidence type="ECO:0000313" key="4">
    <source>
        <dbReference type="Proteomes" id="UP000268084"/>
    </source>
</evidence>
<dbReference type="RefSeq" id="WP_124799716.1">
    <property type="nucleotide sequence ID" value="NZ_CP034170.1"/>
</dbReference>
<sequence length="117" mass="12616">MAKPGPTTSGYHERLPGNILKLARAQKGLSQRQLANAAGTAQSYIARIESGTVQPSMLALCKILAAADLELRPQLASYDDHDDVLDRRRSALTDDQRSEADGRHQSMVNLFTSGPAA</sequence>
<feature type="domain" description="HTH cro/C1-type" evidence="2">
    <location>
        <begin position="20"/>
        <end position="74"/>
    </location>
</feature>
<dbReference type="CDD" id="cd00093">
    <property type="entry name" value="HTH_XRE"/>
    <property type="match status" value="1"/>
</dbReference>
<dbReference type="InterPro" id="IPR010982">
    <property type="entry name" value="Lambda_DNA-bd_dom_sf"/>
</dbReference>
<keyword evidence="4" id="KW-1185">Reference proteome</keyword>
<accession>A0A3G8ZNA3</accession>
<dbReference type="Gene3D" id="1.10.260.40">
    <property type="entry name" value="lambda repressor-like DNA-binding domains"/>
    <property type="match status" value="1"/>
</dbReference>
<proteinExistence type="predicted"/>
<feature type="compositionally biased region" description="Basic and acidic residues" evidence="1">
    <location>
        <begin position="92"/>
        <end position="104"/>
    </location>
</feature>
<organism evidence="3 4">
    <name type="scientific">Nakamurella antarctica</name>
    <dbReference type="NCBI Taxonomy" id="1902245"/>
    <lineage>
        <taxon>Bacteria</taxon>
        <taxon>Bacillati</taxon>
        <taxon>Actinomycetota</taxon>
        <taxon>Actinomycetes</taxon>
        <taxon>Nakamurellales</taxon>
        <taxon>Nakamurellaceae</taxon>
        <taxon>Nakamurella</taxon>
    </lineage>
</organism>
<dbReference type="EMBL" id="CP034170">
    <property type="protein sequence ID" value="AZI58812.1"/>
    <property type="molecule type" value="Genomic_DNA"/>
</dbReference>
<reference evidence="3 4" key="2">
    <citation type="submission" date="2018-12" db="EMBL/GenBank/DDBJ databases">
        <title>Nakamurella antarcticus sp. nov., isolated from Antarctica South Shetland Islands soil.</title>
        <authorList>
            <person name="Peng F."/>
        </authorList>
    </citation>
    <scope>NUCLEOTIDE SEQUENCE [LARGE SCALE GENOMIC DNA]</scope>
    <source>
        <strain evidence="3 4">S14-144</strain>
    </source>
</reference>
<dbReference type="Pfam" id="PF01381">
    <property type="entry name" value="HTH_3"/>
    <property type="match status" value="1"/>
</dbReference>
<dbReference type="InterPro" id="IPR001387">
    <property type="entry name" value="Cro/C1-type_HTH"/>
</dbReference>
<name>A0A3G8ZNA3_9ACTN</name>
<evidence type="ECO:0000259" key="2">
    <source>
        <dbReference type="PROSITE" id="PS50943"/>
    </source>
</evidence>